<accession>A0A2G5V337</accession>
<dbReference type="EMBL" id="PDUG01000002">
    <property type="protein sequence ID" value="PIC46203.1"/>
    <property type="molecule type" value="Genomic_DNA"/>
</dbReference>
<dbReference type="AlphaFoldDB" id="A0A2G5V337"/>
<dbReference type="Proteomes" id="UP000230233">
    <property type="component" value="Chromosome II"/>
</dbReference>
<name>A0A2G5V337_9PELO</name>
<protein>
    <submittedName>
        <fullName evidence="1">Uncharacterized protein</fullName>
    </submittedName>
</protein>
<proteinExistence type="predicted"/>
<reference evidence="2" key="1">
    <citation type="submission" date="2017-10" db="EMBL/GenBank/DDBJ databases">
        <title>Rapid genome shrinkage in a self-fertile nematode reveals novel sperm competition proteins.</title>
        <authorList>
            <person name="Yin D."/>
            <person name="Schwarz E.M."/>
            <person name="Thomas C.G."/>
            <person name="Felde R.L."/>
            <person name="Korf I.F."/>
            <person name="Cutter A.D."/>
            <person name="Schartner C.M."/>
            <person name="Ralston E.J."/>
            <person name="Meyer B.J."/>
            <person name="Haag E.S."/>
        </authorList>
    </citation>
    <scope>NUCLEOTIDE SEQUENCE [LARGE SCALE GENOMIC DNA]</scope>
    <source>
        <strain evidence="2">JU1422</strain>
    </source>
</reference>
<comment type="caution">
    <text evidence="1">The sequence shown here is derived from an EMBL/GenBank/DDBJ whole genome shotgun (WGS) entry which is preliminary data.</text>
</comment>
<gene>
    <name evidence="1" type="primary">Cnig_chr_II.g5968</name>
    <name evidence="1" type="ORF">B9Z55_005968</name>
</gene>
<keyword evidence="2" id="KW-1185">Reference proteome</keyword>
<sequence length="181" mass="20978">MITSFDTDAELTKIANTRISDADYEQMTGNYLKAHIARSLSYILIPECAARIGHQEMLAALKFSTNHPYQSSNRTQPTEDELQSAPTPEAYFELKEHRNSWRRRITGDHLFENTVTTGIAFLDARFPTIRATFKKTFEAKLPRNEVIDKRTVDDMMKEFDSIRHRVNEATDKVIHRIEWGN</sequence>
<evidence type="ECO:0000313" key="1">
    <source>
        <dbReference type="EMBL" id="PIC46203.1"/>
    </source>
</evidence>
<evidence type="ECO:0000313" key="2">
    <source>
        <dbReference type="Proteomes" id="UP000230233"/>
    </source>
</evidence>
<dbReference type="OrthoDB" id="5872587at2759"/>
<organism evidence="1 2">
    <name type="scientific">Caenorhabditis nigoni</name>
    <dbReference type="NCBI Taxonomy" id="1611254"/>
    <lineage>
        <taxon>Eukaryota</taxon>
        <taxon>Metazoa</taxon>
        <taxon>Ecdysozoa</taxon>
        <taxon>Nematoda</taxon>
        <taxon>Chromadorea</taxon>
        <taxon>Rhabditida</taxon>
        <taxon>Rhabditina</taxon>
        <taxon>Rhabditomorpha</taxon>
        <taxon>Rhabditoidea</taxon>
        <taxon>Rhabditidae</taxon>
        <taxon>Peloderinae</taxon>
        <taxon>Caenorhabditis</taxon>
    </lineage>
</organism>